<dbReference type="InterPro" id="IPR000132">
    <property type="entry name" value="Nitrilase/CN_hydratase_CS"/>
</dbReference>
<protein>
    <recommendedName>
        <fullName evidence="4">nitrilase</fullName>
        <ecNumber evidence="4">3.5.5.1</ecNumber>
    </recommendedName>
</protein>
<evidence type="ECO:0000256" key="1">
    <source>
        <dbReference type="ARBA" id="ARBA00008129"/>
    </source>
</evidence>
<evidence type="ECO:0000313" key="8">
    <source>
        <dbReference type="EMBL" id="KAG9232700.1"/>
    </source>
</evidence>
<feature type="region of interest" description="Disordered" evidence="6">
    <location>
        <begin position="319"/>
        <end position="344"/>
    </location>
</feature>
<evidence type="ECO:0000256" key="3">
    <source>
        <dbReference type="ARBA" id="ARBA00036406"/>
    </source>
</evidence>
<dbReference type="PROSITE" id="PS00921">
    <property type="entry name" value="NITRIL_CHT_2"/>
    <property type="match status" value="1"/>
</dbReference>
<evidence type="ECO:0000256" key="4">
    <source>
        <dbReference type="ARBA" id="ARBA00039045"/>
    </source>
</evidence>
<dbReference type="AlphaFoldDB" id="A0A9P7YGM1"/>
<sequence>MSPPTPSPEIRVAVTQAEPIWLDLDETVLKTIKLIIEAAAHGAQLITFPECWIPGYPAWIWSRPVDFDLTTLYTKSSMAVDSPHMRTLCDSARCNNIAVALGFSENYNNSLYIAQALISANGKLAMTRRKLKPTHMERTIFGEGTGNSLHNVVDVNGVGKVGQLACWEHAQPLLKYHTCMQNEDVHVSAWPPVYEHRGGRGLWSMSRDGCRNLSQTHAIESQSFVLHTTSVITQPGIDRLQTSETSLFGVPGGGSSAIFGPDGRQLSEDIPETMEGILYADLDFDEILRAKGFLDVCGHGSRSDMLWLGVDDREKAPLKRHRTGEDFGGGTLTGGSPPPKPCDKPLVFSWMNQT</sequence>
<evidence type="ECO:0000313" key="9">
    <source>
        <dbReference type="Proteomes" id="UP000824998"/>
    </source>
</evidence>
<dbReference type="PANTHER" id="PTHR46044">
    <property type="entry name" value="NITRILASE"/>
    <property type="match status" value="1"/>
</dbReference>
<feature type="domain" description="CN hydrolase" evidence="7">
    <location>
        <begin position="10"/>
        <end position="284"/>
    </location>
</feature>
<dbReference type="Proteomes" id="UP000824998">
    <property type="component" value="Unassembled WGS sequence"/>
</dbReference>
<dbReference type="PROSITE" id="PS50263">
    <property type="entry name" value="CN_HYDROLASE"/>
    <property type="match status" value="1"/>
</dbReference>
<dbReference type="GO" id="GO:0016836">
    <property type="term" value="F:hydro-lyase activity"/>
    <property type="evidence" value="ECO:0007669"/>
    <property type="project" value="UniProtKB-ARBA"/>
</dbReference>
<dbReference type="CDD" id="cd07564">
    <property type="entry name" value="nitrilases_CHs"/>
    <property type="match status" value="1"/>
</dbReference>
<feature type="active site" description="Proton acceptor" evidence="5">
    <location>
        <position position="50"/>
    </location>
</feature>
<comment type="similarity">
    <text evidence="1">Belongs to the carbon-nitrogen hydrolase superfamily. Nitrilase family.</text>
</comment>
<comment type="caution">
    <text evidence="8">The sequence shown here is derived from an EMBL/GenBank/DDBJ whole genome shotgun (WGS) entry which is preliminary data.</text>
</comment>
<dbReference type="Pfam" id="PF00795">
    <property type="entry name" value="CN_hydrolase"/>
    <property type="match status" value="1"/>
</dbReference>
<dbReference type="InterPro" id="IPR044149">
    <property type="entry name" value="Nitrilases_CHs"/>
</dbReference>
<dbReference type="EMBL" id="MU251535">
    <property type="protein sequence ID" value="KAG9232700.1"/>
    <property type="molecule type" value="Genomic_DNA"/>
</dbReference>
<dbReference type="InterPro" id="IPR036526">
    <property type="entry name" value="C-N_Hydrolase_sf"/>
</dbReference>
<dbReference type="EC" id="3.5.5.1" evidence="4"/>
<evidence type="ECO:0000256" key="2">
    <source>
        <dbReference type="ARBA" id="ARBA00022801"/>
    </source>
</evidence>
<comment type="catalytic activity">
    <reaction evidence="3">
        <text>a nitrile + 2 H2O = a carboxylate + NH4(+)</text>
        <dbReference type="Rhea" id="RHEA:21724"/>
        <dbReference type="ChEBI" id="CHEBI:15377"/>
        <dbReference type="ChEBI" id="CHEBI:18379"/>
        <dbReference type="ChEBI" id="CHEBI:28938"/>
        <dbReference type="ChEBI" id="CHEBI:29067"/>
        <dbReference type="EC" id="3.5.5.1"/>
    </reaction>
</comment>
<dbReference type="FunFam" id="3.60.110.10:FF:000011">
    <property type="entry name" value="Cyanide hydratase"/>
    <property type="match status" value="1"/>
</dbReference>
<evidence type="ECO:0000259" key="7">
    <source>
        <dbReference type="PROSITE" id="PS50263"/>
    </source>
</evidence>
<accession>A0A9P7YGM1</accession>
<dbReference type="OrthoDB" id="10250282at2759"/>
<reference evidence="8" key="1">
    <citation type="journal article" date="2021" name="IMA Fungus">
        <title>Genomic characterization of three marine fungi, including Emericellopsis atlantica sp. nov. with signatures of a generalist lifestyle and marine biomass degradation.</title>
        <authorList>
            <person name="Hagestad O.C."/>
            <person name="Hou L."/>
            <person name="Andersen J.H."/>
            <person name="Hansen E.H."/>
            <person name="Altermark B."/>
            <person name="Li C."/>
            <person name="Kuhnert E."/>
            <person name="Cox R.J."/>
            <person name="Crous P.W."/>
            <person name="Spatafora J.W."/>
            <person name="Lail K."/>
            <person name="Amirebrahimi M."/>
            <person name="Lipzen A."/>
            <person name="Pangilinan J."/>
            <person name="Andreopoulos W."/>
            <person name="Hayes R.D."/>
            <person name="Ng V."/>
            <person name="Grigoriev I.V."/>
            <person name="Jackson S.A."/>
            <person name="Sutton T.D.S."/>
            <person name="Dobson A.D.W."/>
            <person name="Rama T."/>
        </authorList>
    </citation>
    <scope>NUCLEOTIDE SEQUENCE</scope>
    <source>
        <strain evidence="8">TRa018bII</strain>
    </source>
</reference>
<gene>
    <name evidence="8" type="ORF">BJ875DRAFT_72154</name>
</gene>
<evidence type="ECO:0000256" key="5">
    <source>
        <dbReference type="PROSITE-ProRule" id="PRU10139"/>
    </source>
</evidence>
<proteinExistence type="inferred from homology"/>
<dbReference type="SUPFAM" id="SSF56317">
    <property type="entry name" value="Carbon-nitrogen hydrolase"/>
    <property type="match status" value="1"/>
</dbReference>
<organism evidence="8 9">
    <name type="scientific">Amylocarpus encephaloides</name>
    <dbReference type="NCBI Taxonomy" id="45428"/>
    <lineage>
        <taxon>Eukaryota</taxon>
        <taxon>Fungi</taxon>
        <taxon>Dikarya</taxon>
        <taxon>Ascomycota</taxon>
        <taxon>Pezizomycotina</taxon>
        <taxon>Leotiomycetes</taxon>
        <taxon>Helotiales</taxon>
        <taxon>Helotiales incertae sedis</taxon>
        <taxon>Amylocarpus</taxon>
    </lineage>
</organism>
<evidence type="ECO:0000256" key="6">
    <source>
        <dbReference type="SAM" id="MobiDB-lite"/>
    </source>
</evidence>
<dbReference type="GO" id="GO:0000257">
    <property type="term" value="F:nitrilase activity"/>
    <property type="evidence" value="ECO:0007669"/>
    <property type="project" value="UniProtKB-EC"/>
</dbReference>
<dbReference type="InterPro" id="IPR003010">
    <property type="entry name" value="C-N_Hydrolase"/>
</dbReference>
<name>A0A9P7YGM1_9HELO</name>
<dbReference type="Gene3D" id="3.60.110.10">
    <property type="entry name" value="Carbon-nitrogen hydrolase"/>
    <property type="match status" value="1"/>
</dbReference>
<dbReference type="PROSITE" id="PS00920">
    <property type="entry name" value="NITRIL_CHT_1"/>
    <property type="match status" value="1"/>
</dbReference>
<keyword evidence="2 8" id="KW-0378">Hydrolase</keyword>
<dbReference type="PANTHER" id="PTHR46044:SF14">
    <property type="entry name" value="ARYLACETONITRILASE"/>
    <property type="match status" value="1"/>
</dbReference>
<keyword evidence="9" id="KW-1185">Reference proteome</keyword>